<dbReference type="SUPFAM" id="SSF52922">
    <property type="entry name" value="TK C-terminal domain-like"/>
    <property type="match status" value="1"/>
</dbReference>
<comment type="caution">
    <text evidence="5">The sequence shown here is derived from an EMBL/GenBank/DDBJ whole genome shotgun (WGS) entry which is preliminary data.</text>
</comment>
<dbReference type="EMBL" id="PEVJ01000044">
    <property type="protein sequence ID" value="PIU98360.1"/>
    <property type="molecule type" value="Genomic_DNA"/>
</dbReference>
<dbReference type="InterPro" id="IPR033248">
    <property type="entry name" value="Transketolase_C"/>
</dbReference>
<feature type="domain" description="Transketolase C-terminal" evidence="4">
    <location>
        <begin position="15"/>
        <end position="135"/>
    </location>
</feature>
<evidence type="ECO:0000256" key="1">
    <source>
        <dbReference type="ARBA" id="ARBA00001964"/>
    </source>
</evidence>
<organism evidence="5 6">
    <name type="scientific">Candidatus Wolfebacteria bacterium CG03_land_8_20_14_0_80_40_12</name>
    <dbReference type="NCBI Taxonomy" id="1975069"/>
    <lineage>
        <taxon>Bacteria</taxon>
        <taxon>Candidatus Wolfeibacteriota</taxon>
    </lineage>
</organism>
<dbReference type="PANTHER" id="PTHR43257:SF2">
    <property type="entry name" value="PYRUVATE DEHYDROGENASE E1 COMPONENT SUBUNIT BETA"/>
    <property type="match status" value="1"/>
</dbReference>
<evidence type="ECO:0000313" key="6">
    <source>
        <dbReference type="Proteomes" id="UP000228949"/>
    </source>
</evidence>
<protein>
    <submittedName>
        <fullName evidence="5">Alpha-ketoacid dehydrogenase subunit beta</fullName>
    </submittedName>
</protein>
<evidence type="ECO:0000313" key="5">
    <source>
        <dbReference type="EMBL" id="PIU98360.1"/>
    </source>
</evidence>
<evidence type="ECO:0000259" key="4">
    <source>
        <dbReference type="Pfam" id="PF02780"/>
    </source>
</evidence>
<feature type="non-terminal residue" evidence="5">
    <location>
        <position position="1"/>
    </location>
</feature>
<dbReference type="Proteomes" id="UP000228949">
    <property type="component" value="Unassembled WGS sequence"/>
</dbReference>
<name>A0A2M7B5J8_9BACT</name>
<evidence type="ECO:0000256" key="2">
    <source>
        <dbReference type="ARBA" id="ARBA00023002"/>
    </source>
</evidence>
<proteinExistence type="predicted"/>
<accession>A0A2M7B5J8</accession>
<dbReference type="PANTHER" id="PTHR43257">
    <property type="entry name" value="PYRUVATE DEHYDROGENASE E1 COMPONENT BETA SUBUNIT"/>
    <property type="match status" value="1"/>
</dbReference>
<dbReference type="Gene3D" id="3.40.50.920">
    <property type="match status" value="1"/>
</dbReference>
<keyword evidence="2" id="KW-0560">Oxidoreductase</keyword>
<gene>
    <name evidence="5" type="ORF">COS61_01800</name>
</gene>
<evidence type="ECO:0000256" key="3">
    <source>
        <dbReference type="ARBA" id="ARBA00023052"/>
    </source>
</evidence>
<dbReference type="Pfam" id="PF02780">
    <property type="entry name" value="Transketolase_C"/>
    <property type="match status" value="1"/>
</dbReference>
<sequence length="146" mass="16317">TGQVPEGYYETPLTAKIARRGKHLTVVTVSITLLDAMKARDELVQQGIFLEIIDLRWLRPIDVNPIVQSIRKTGRLLVVDTGWKSCSISSEIVALIAERAHGYLKSAPRRITLPDAPCPASQYLEPLYHPNPEMIVQTVEEMVGKN</sequence>
<keyword evidence="3" id="KW-0786">Thiamine pyrophosphate</keyword>
<reference evidence="6" key="1">
    <citation type="submission" date="2017-09" db="EMBL/GenBank/DDBJ databases">
        <title>Depth-based differentiation of microbial function through sediment-hosted aquifers and enrichment of novel symbionts in the deep terrestrial subsurface.</title>
        <authorList>
            <person name="Probst A.J."/>
            <person name="Ladd B."/>
            <person name="Jarett J.K."/>
            <person name="Geller-Mcgrath D.E."/>
            <person name="Sieber C.M.K."/>
            <person name="Emerson J.B."/>
            <person name="Anantharaman K."/>
            <person name="Thomas B.C."/>
            <person name="Malmstrom R."/>
            <person name="Stieglmeier M."/>
            <person name="Klingl A."/>
            <person name="Woyke T."/>
            <person name="Ryan C.M."/>
            <person name="Banfield J.F."/>
        </authorList>
    </citation>
    <scope>NUCLEOTIDE SEQUENCE [LARGE SCALE GENOMIC DNA]</scope>
</reference>
<dbReference type="InterPro" id="IPR009014">
    <property type="entry name" value="Transketo_C/PFOR_II"/>
</dbReference>
<comment type="cofactor">
    <cofactor evidence="1">
        <name>thiamine diphosphate</name>
        <dbReference type="ChEBI" id="CHEBI:58937"/>
    </cofactor>
</comment>
<dbReference type="GO" id="GO:0016491">
    <property type="term" value="F:oxidoreductase activity"/>
    <property type="evidence" value="ECO:0007669"/>
    <property type="project" value="UniProtKB-KW"/>
</dbReference>
<dbReference type="AlphaFoldDB" id="A0A2M7B5J8"/>